<reference evidence="2" key="2">
    <citation type="submission" date="2018-10" db="EMBL/GenBank/DDBJ databases">
        <authorList>
            <person name="Aoki K."/>
        </authorList>
    </citation>
    <scope>NUCLEOTIDE SEQUENCE</scope>
    <source>
        <strain evidence="2">J015</strain>
    </source>
</reference>
<comment type="caution">
    <text evidence="2">The sequence shown here is derived from an EMBL/GenBank/DDBJ whole genome shotgun (WGS) entry which is preliminary data.</text>
</comment>
<evidence type="ECO:0000259" key="1">
    <source>
        <dbReference type="Pfam" id="PF13683"/>
    </source>
</evidence>
<organism evidence="2 5">
    <name type="scientific">Pseudarthrobacter phenanthrenivorans</name>
    <name type="common">Arthrobacter phenanthrenivorans</name>
    <dbReference type="NCBI Taxonomy" id="361575"/>
    <lineage>
        <taxon>Bacteria</taxon>
        <taxon>Bacillati</taxon>
        <taxon>Actinomycetota</taxon>
        <taxon>Actinomycetes</taxon>
        <taxon>Micrococcales</taxon>
        <taxon>Micrococcaceae</taxon>
        <taxon>Pseudarthrobacter</taxon>
    </lineage>
</organism>
<dbReference type="GO" id="GO:0015074">
    <property type="term" value="P:DNA integration"/>
    <property type="evidence" value="ECO:0007669"/>
    <property type="project" value="InterPro"/>
</dbReference>
<reference evidence="2 5" key="1">
    <citation type="submission" date="2018-10" db="EMBL/GenBank/DDBJ databases">
        <title>Genome-guide identification and characterization of bacteria that degrade polycyclic aromatic hydrocarbons and resist hexavalent chromium simultaneously.</title>
        <authorList>
            <person name="Feng H."/>
        </authorList>
    </citation>
    <scope>NUCLEOTIDE SEQUENCE [LARGE SCALE GENOMIC DNA]</scope>
    <source>
        <strain evidence="2 5">J015</strain>
    </source>
</reference>
<dbReference type="RefSeq" id="WP_147422499.1">
    <property type="nucleotide sequence ID" value="NZ_RBNH01000009.1"/>
</dbReference>
<name>A0A3B0FHS1_PSEPS</name>
<evidence type="ECO:0000313" key="2">
    <source>
        <dbReference type="EMBL" id="RKO19459.1"/>
    </source>
</evidence>
<feature type="domain" description="Integrase catalytic" evidence="1">
    <location>
        <begin position="2"/>
        <end position="28"/>
    </location>
</feature>
<evidence type="ECO:0000313" key="5">
    <source>
        <dbReference type="Proteomes" id="UP000273159"/>
    </source>
</evidence>
<dbReference type="InterPro" id="IPR001584">
    <property type="entry name" value="Integrase_cat-core"/>
</dbReference>
<dbReference type="EMBL" id="RBNH01000039">
    <property type="protein sequence ID" value="RKO19459.1"/>
    <property type="molecule type" value="Genomic_DNA"/>
</dbReference>
<gene>
    <name evidence="4" type="ORF">D7Z96_11000</name>
    <name evidence="3" type="ORF">D7Z96_19845</name>
    <name evidence="2" type="ORF">D7Z96_20500</name>
</gene>
<protein>
    <submittedName>
        <fullName evidence="2">IS481 family transposase</fullName>
    </submittedName>
</protein>
<proteinExistence type="predicted"/>
<dbReference type="AlphaFoldDB" id="A0A3B0FHS1"/>
<evidence type="ECO:0000313" key="4">
    <source>
        <dbReference type="EMBL" id="RKO23508.1"/>
    </source>
</evidence>
<feature type="non-terminal residue" evidence="2">
    <location>
        <position position="1"/>
    </location>
</feature>
<reference evidence="5" key="3">
    <citation type="submission" date="2018-10" db="EMBL/GenBank/DDBJ databases">
        <authorList>
            <person name="Wang Y."/>
            <person name="Wang J."/>
            <person name="Yang X."/>
            <person name="Wang Z."/>
            <person name="Huang Y."/>
        </authorList>
    </citation>
    <scope>NUCLEOTIDE SEQUENCE [LARGE SCALE GENOMIC DNA]</scope>
    <source>
        <strain evidence="5">J015</strain>
    </source>
</reference>
<accession>A0A3B0FHS1</accession>
<dbReference type="Pfam" id="PF13683">
    <property type="entry name" value="rve_3"/>
    <property type="match status" value="1"/>
</dbReference>
<dbReference type="EMBL" id="RBNH01000030">
    <property type="protein sequence ID" value="RKO19906.1"/>
    <property type="molecule type" value="Genomic_DNA"/>
</dbReference>
<sequence length="37" mass="4299">TERQACYQDFIEYYNRRRPHTALNGASPTSRVTNQPG</sequence>
<dbReference type="Proteomes" id="UP000273159">
    <property type="component" value="Unassembled WGS sequence"/>
</dbReference>
<dbReference type="EMBL" id="RBNH01000009">
    <property type="protein sequence ID" value="RKO23508.1"/>
    <property type="molecule type" value="Genomic_DNA"/>
</dbReference>
<evidence type="ECO:0000313" key="3">
    <source>
        <dbReference type="EMBL" id="RKO19906.1"/>
    </source>
</evidence>